<reference evidence="12 13" key="1">
    <citation type="submission" date="2006-10" db="EMBL/GenBank/DDBJ databases">
        <title>The Genome Sequence of Batrachochytrium dendrobatidis JEL423.</title>
        <authorList>
            <consortium name="The Broad Institute Genome Sequencing Platform"/>
            <person name="Birren B."/>
            <person name="Lander E."/>
            <person name="Galagan J."/>
            <person name="Cuomo C."/>
            <person name="Devon K."/>
            <person name="Jaffe D."/>
            <person name="Butler J."/>
            <person name="Alvarez P."/>
            <person name="Gnerre S."/>
            <person name="Grabherr M."/>
            <person name="Kleber M."/>
            <person name="Mauceli E."/>
            <person name="Brockman W."/>
            <person name="Young S."/>
            <person name="LaButti K."/>
            <person name="Sykes S."/>
            <person name="DeCaprio D."/>
            <person name="Crawford M."/>
            <person name="Koehrsen M."/>
            <person name="Engels R."/>
            <person name="Montgomery P."/>
            <person name="Pearson M."/>
            <person name="Howarth C."/>
            <person name="Larson L."/>
            <person name="White J."/>
            <person name="O'Leary S."/>
            <person name="Kodira C."/>
            <person name="Zeng Q."/>
            <person name="Yandava C."/>
            <person name="Alvarado L."/>
            <person name="Longcore J."/>
            <person name="James T."/>
        </authorList>
    </citation>
    <scope>NUCLEOTIDE SEQUENCE [LARGE SCALE GENOMIC DNA]</scope>
    <source>
        <strain evidence="12 13">JEL423</strain>
    </source>
</reference>
<dbReference type="InterPro" id="IPR036322">
    <property type="entry name" value="WD40_repeat_dom_sf"/>
</dbReference>
<dbReference type="SMART" id="SM00320">
    <property type="entry name" value="WD40"/>
    <property type="match status" value="5"/>
</dbReference>
<accession>A0A177WRS6</accession>
<feature type="repeat" description="WD" evidence="11">
    <location>
        <begin position="39"/>
        <end position="72"/>
    </location>
</feature>
<reference evidence="12 13" key="2">
    <citation type="submission" date="2016-05" db="EMBL/GenBank/DDBJ databases">
        <title>Lineage-specific infection strategies underlie the spectrum of fungal disease in amphibians.</title>
        <authorList>
            <person name="Cuomo C.A."/>
            <person name="Farrer R.A."/>
            <person name="James T."/>
            <person name="Longcore J."/>
            <person name="Birren B."/>
        </authorList>
    </citation>
    <scope>NUCLEOTIDE SEQUENCE [LARGE SCALE GENOMIC DNA]</scope>
    <source>
        <strain evidence="12 13">JEL423</strain>
    </source>
</reference>
<dbReference type="GO" id="GO:0031080">
    <property type="term" value="C:nuclear pore outer ring"/>
    <property type="evidence" value="ECO:0007669"/>
    <property type="project" value="TreeGrafter"/>
</dbReference>
<dbReference type="SUPFAM" id="SSF50978">
    <property type="entry name" value="WD40 repeat-like"/>
    <property type="match status" value="1"/>
</dbReference>
<dbReference type="GO" id="GO:0005198">
    <property type="term" value="F:structural molecule activity"/>
    <property type="evidence" value="ECO:0007669"/>
    <property type="project" value="InterPro"/>
</dbReference>
<dbReference type="AlphaFoldDB" id="A0A177WRS6"/>
<evidence type="ECO:0000256" key="3">
    <source>
        <dbReference type="ARBA" id="ARBA00022448"/>
    </source>
</evidence>
<proteinExistence type="inferred from homology"/>
<keyword evidence="10" id="KW-0539">Nucleus</keyword>
<dbReference type="PANTHER" id="PTHR11024:SF2">
    <property type="entry name" value="PROTEIN SEC13 HOMOLOG"/>
    <property type="match status" value="1"/>
</dbReference>
<keyword evidence="5" id="KW-0677">Repeat</keyword>
<organism evidence="12 13">
    <name type="scientific">Batrachochytrium dendrobatidis (strain JEL423)</name>
    <dbReference type="NCBI Taxonomy" id="403673"/>
    <lineage>
        <taxon>Eukaryota</taxon>
        <taxon>Fungi</taxon>
        <taxon>Fungi incertae sedis</taxon>
        <taxon>Chytridiomycota</taxon>
        <taxon>Chytridiomycota incertae sedis</taxon>
        <taxon>Chytridiomycetes</taxon>
        <taxon>Rhizophydiales</taxon>
        <taxon>Rhizophydiales incertae sedis</taxon>
        <taxon>Batrachochytrium</taxon>
    </lineage>
</organism>
<dbReference type="Gene3D" id="2.130.10.10">
    <property type="entry name" value="YVTN repeat-like/Quinoprotein amine dehydrogenase"/>
    <property type="match status" value="1"/>
</dbReference>
<dbReference type="VEuPathDB" id="FungiDB:BDEG_25621"/>
<dbReference type="Proteomes" id="UP000077115">
    <property type="component" value="Unassembled WGS sequence"/>
</dbReference>
<comment type="similarity">
    <text evidence="2">Belongs to the WD repeat SEC13 family.</text>
</comment>
<dbReference type="InterPro" id="IPR037363">
    <property type="entry name" value="Sec13/Seh1_fam"/>
</dbReference>
<dbReference type="GO" id="GO:0051028">
    <property type="term" value="P:mRNA transport"/>
    <property type="evidence" value="ECO:0007669"/>
    <property type="project" value="UniProtKB-KW"/>
</dbReference>
<dbReference type="FunFam" id="2.130.10.10:FF:000017">
    <property type="entry name" value="SEC13 homolog (S. cerevisiae)"/>
    <property type="match status" value="1"/>
</dbReference>
<evidence type="ECO:0000256" key="10">
    <source>
        <dbReference type="ARBA" id="ARBA00023242"/>
    </source>
</evidence>
<evidence type="ECO:0000256" key="7">
    <source>
        <dbReference type="ARBA" id="ARBA00022927"/>
    </source>
</evidence>
<evidence type="ECO:0000313" key="13">
    <source>
        <dbReference type="Proteomes" id="UP000077115"/>
    </source>
</evidence>
<protein>
    <submittedName>
        <fullName evidence="12">Uncharacterized protein</fullName>
    </submittedName>
</protein>
<dbReference type="InterPro" id="IPR015943">
    <property type="entry name" value="WD40/YVTN_repeat-like_dom_sf"/>
</dbReference>
<dbReference type="GO" id="GO:0006606">
    <property type="term" value="P:protein import into nucleus"/>
    <property type="evidence" value="ECO:0007669"/>
    <property type="project" value="TreeGrafter"/>
</dbReference>
<dbReference type="Pfam" id="PF00400">
    <property type="entry name" value="WD40"/>
    <property type="match status" value="5"/>
</dbReference>
<keyword evidence="7" id="KW-0653">Protein transport</keyword>
<evidence type="ECO:0000256" key="2">
    <source>
        <dbReference type="ARBA" id="ARBA00010102"/>
    </source>
</evidence>
<keyword evidence="8" id="KW-0811">Translocation</keyword>
<dbReference type="STRING" id="403673.A0A177WRS6"/>
<feature type="repeat" description="WD" evidence="11">
    <location>
        <begin position="192"/>
        <end position="227"/>
    </location>
</feature>
<evidence type="ECO:0000256" key="1">
    <source>
        <dbReference type="ARBA" id="ARBA00004567"/>
    </source>
</evidence>
<dbReference type="EMBL" id="DS022307">
    <property type="protein sequence ID" value="OAJ42120.1"/>
    <property type="molecule type" value="Genomic_DNA"/>
</dbReference>
<evidence type="ECO:0000256" key="4">
    <source>
        <dbReference type="ARBA" id="ARBA00022574"/>
    </source>
</evidence>
<dbReference type="GO" id="GO:0090114">
    <property type="term" value="P:COPII-coated vesicle budding"/>
    <property type="evidence" value="ECO:0007669"/>
    <property type="project" value="TreeGrafter"/>
</dbReference>
<dbReference type="PROSITE" id="PS50294">
    <property type="entry name" value="WD_REPEATS_REGION"/>
    <property type="match status" value="1"/>
</dbReference>
<dbReference type="OrthoDB" id="364224at2759"/>
<evidence type="ECO:0000313" key="12">
    <source>
        <dbReference type="EMBL" id="OAJ42120.1"/>
    </source>
</evidence>
<keyword evidence="4 11" id="KW-0853">WD repeat</keyword>
<keyword evidence="9" id="KW-0906">Nuclear pore complex</keyword>
<dbReference type="GO" id="GO:0030127">
    <property type="term" value="C:COPII vesicle coat"/>
    <property type="evidence" value="ECO:0007669"/>
    <property type="project" value="TreeGrafter"/>
</dbReference>
<evidence type="ECO:0000256" key="6">
    <source>
        <dbReference type="ARBA" id="ARBA00022816"/>
    </source>
</evidence>
<evidence type="ECO:0000256" key="8">
    <source>
        <dbReference type="ARBA" id="ARBA00023010"/>
    </source>
</evidence>
<sequence length="290" mass="32253">MIHDAQLDYYGKRLATCSSDRSIKIFSVEGDNHQQIAALHGHEGPVWQVSWVHPKFGSMIASCSYDAKVYIWREVNGQWSRIKDHTTHTSSVNSIAWAPHEYGLILAAASSDGKVSVLTYHDDSTWDVKTFNAHSIGANSISWAPSIVPGSLVQTSSSPASNVVKRFVSGGCDNLVRVWREDDGAWREEHVLDGHTDWVRDVAWAPSIGLQRSYIASSSQDKTVLIWIQDSPTSPWTKKMLKAEPFPDVVWRVSWSMSGNILAVSSGDNNVTLWKENVDGDYVQIADVPE</sequence>
<dbReference type="InterPro" id="IPR001680">
    <property type="entry name" value="WD40_rpt"/>
</dbReference>
<dbReference type="GO" id="GO:0032527">
    <property type="term" value="P:protein exit from endoplasmic reticulum"/>
    <property type="evidence" value="ECO:0007669"/>
    <property type="project" value="TreeGrafter"/>
</dbReference>
<dbReference type="PANTHER" id="PTHR11024">
    <property type="entry name" value="NUCLEAR PORE COMPLEX PROTEIN SEC13 / SEH1 FAMILY MEMBER"/>
    <property type="match status" value="1"/>
</dbReference>
<evidence type="ECO:0000256" key="5">
    <source>
        <dbReference type="ARBA" id="ARBA00022737"/>
    </source>
</evidence>
<dbReference type="PROSITE" id="PS50082">
    <property type="entry name" value="WD_REPEATS_2"/>
    <property type="match status" value="2"/>
</dbReference>
<evidence type="ECO:0000256" key="11">
    <source>
        <dbReference type="PROSITE-ProRule" id="PRU00221"/>
    </source>
</evidence>
<name>A0A177WRS6_BATDL</name>
<evidence type="ECO:0000256" key="9">
    <source>
        <dbReference type="ARBA" id="ARBA00023132"/>
    </source>
</evidence>
<keyword evidence="6" id="KW-0509">mRNA transport</keyword>
<gene>
    <name evidence="12" type="ORF">BDEG_25621</name>
</gene>
<dbReference type="eggNOG" id="KOG1332">
    <property type="taxonomic scope" value="Eukaryota"/>
</dbReference>
<dbReference type="GO" id="GO:0032008">
    <property type="term" value="P:positive regulation of TOR signaling"/>
    <property type="evidence" value="ECO:0007669"/>
    <property type="project" value="TreeGrafter"/>
</dbReference>
<comment type="subcellular location">
    <subcellularLocation>
        <location evidence="1">Nucleus</location>
        <location evidence="1">Nuclear pore complex</location>
    </subcellularLocation>
</comment>
<keyword evidence="3" id="KW-0813">Transport</keyword>